<dbReference type="Proteomes" id="UP000095284">
    <property type="component" value="Unplaced"/>
</dbReference>
<dbReference type="Gene3D" id="1.20.1280.50">
    <property type="match status" value="1"/>
</dbReference>
<evidence type="ECO:0000313" key="4">
    <source>
        <dbReference type="EMBL" id="CAG9083907.1"/>
    </source>
</evidence>
<evidence type="ECO:0000259" key="2">
    <source>
        <dbReference type="Pfam" id="PF00646"/>
    </source>
</evidence>
<sequence>MLSIEELGQDDLRNCFAFLSVQERIKCSAVCKRWRYQLEIWPDINQLFLGLDTSCFASESVSSVVEPRNSEQISVWKNKIVPLLLQKCPNVRVLVIDNRDLVDPLVPSLKKLRRIHTLVLSHDFFSLDFRKRTPAHLKIFLGHPRLKHLFVLCNNNLMPNKSAIFTLKAAYSLSSAHITDIVLQGILLGSKVIEFISQKYHKSLKRLMIGGVVCDSRKSEIYIKAFSRFQALESLQIPSSVFALSHEPLPRSLELLKNLKSLKRLDVAVVEIDLMTIKHFITTCLPANIQFLYLIDNCGGGGLDITRLQNLMPSMKIFYISGPNSRKFDLPWMNNESNLIYRPYWLPPYFHPIENFSVLMSNQMLTAQQRNPQFLHLDFDIDEENEEQILDDDSDVSGTSESDGTSTISSSIDTFDSETS</sequence>
<dbReference type="WBParaSite" id="BXY_1001500.1">
    <property type="protein sequence ID" value="BXY_1001500.1"/>
    <property type="gene ID" value="BXY_1001500"/>
</dbReference>
<feature type="region of interest" description="Disordered" evidence="1">
    <location>
        <begin position="386"/>
        <end position="420"/>
    </location>
</feature>
<accession>A0A1I7SAG8</accession>
<dbReference type="AlphaFoldDB" id="A0A1I7SAG8"/>
<dbReference type="Gene3D" id="3.80.10.10">
    <property type="entry name" value="Ribonuclease Inhibitor"/>
    <property type="match status" value="1"/>
</dbReference>
<keyword evidence="6" id="KW-1185">Reference proteome</keyword>
<dbReference type="SUPFAM" id="SSF81383">
    <property type="entry name" value="F-box domain"/>
    <property type="match status" value="1"/>
</dbReference>
<dbReference type="InterPro" id="IPR036047">
    <property type="entry name" value="F-box-like_dom_sf"/>
</dbReference>
<gene>
    <name evidence="3" type="ORF">BXYJ_LOCUS1286</name>
</gene>
<dbReference type="EMBL" id="CAJFCV020000001">
    <property type="protein sequence ID" value="CAG9083907.1"/>
    <property type="molecule type" value="Genomic_DNA"/>
</dbReference>
<evidence type="ECO:0000313" key="6">
    <source>
        <dbReference type="Proteomes" id="UP000659654"/>
    </source>
</evidence>
<proteinExistence type="predicted"/>
<organism evidence="5 7">
    <name type="scientific">Bursaphelenchus xylophilus</name>
    <name type="common">Pinewood nematode worm</name>
    <name type="synonym">Aphelenchoides xylophilus</name>
    <dbReference type="NCBI Taxonomy" id="6326"/>
    <lineage>
        <taxon>Eukaryota</taxon>
        <taxon>Metazoa</taxon>
        <taxon>Ecdysozoa</taxon>
        <taxon>Nematoda</taxon>
        <taxon>Chromadorea</taxon>
        <taxon>Rhabditida</taxon>
        <taxon>Tylenchina</taxon>
        <taxon>Tylenchomorpha</taxon>
        <taxon>Aphelenchoidea</taxon>
        <taxon>Aphelenchoididae</taxon>
        <taxon>Bursaphelenchus</taxon>
    </lineage>
</organism>
<evidence type="ECO:0000256" key="1">
    <source>
        <dbReference type="SAM" id="MobiDB-lite"/>
    </source>
</evidence>
<evidence type="ECO:0000313" key="5">
    <source>
        <dbReference type="Proteomes" id="UP000095284"/>
    </source>
</evidence>
<evidence type="ECO:0000313" key="3">
    <source>
        <dbReference type="EMBL" id="CAD5209125.1"/>
    </source>
</evidence>
<feature type="domain" description="F-box" evidence="2">
    <location>
        <begin position="6"/>
        <end position="36"/>
    </location>
</feature>
<dbReference type="EMBL" id="CAJFDI010000001">
    <property type="protein sequence ID" value="CAD5209125.1"/>
    <property type="molecule type" value="Genomic_DNA"/>
</dbReference>
<feature type="compositionally biased region" description="Low complexity" evidence="1">
    <location>
        <begin position="396"/>
        <end position="414"/>
    </location>
</feature>
<dbReference type="SUPFAM" id="SSF52047">
    <property type="entry name" value="RNI-like"/>
    <property type="match status" value="1"/>
</dbReference>
<reference evidence="7" key="1">
    <citation type="submission" date="2016-11" db="UniProtKB">
        <authorList>
            <consortium name="WormBaseParasite"/>
        </authorList>
    </citation>
    <scope>IDENTIFICATION</scope>
</reference>
<dbReference type="Proteomes" id="UP000582659">
    <property type="component" value="Unassembled WGS sequence"/>
</dbReference>
<reference evidence="4" key="2">
    <citation type="submission" date="2020-08" db="EMBL/GenBank/DDBJ databases">
        <authorList>
            <person name="Kikuchi T."/>
        </authorList>
    </citation>
    <scope>NUCLEOTIDE SEQUENCE</scope>
    <source>
        <strain evidence="3">Ka4C1</strain>
    </source>
</reference>
<name>A0A1I7SAG8_BURXY</name>
<dbReference type="OrthoDB" id="5863398at2759"/>
<dbReference type="Pfam" id="PF00646">
    <property type="entry name" value="F-box"/>
    <property type="match status" value="1"/>
</dbReference>
<dbReference type="InterPro" id="IPR001810">
    <property type="entry name" value="F-box_dom"/>
</dbReference>
<protein>
    <submittedName>
        <fullName evidence="3">(pine wood nematode) hypothetical protein</fullName>
    </submittedName>
    <submittedName>
        <fullName evidence="7">F-box domain-containing protein</fullName>
    </submittedName>
</protein>
<dbReference type="InterPro" id="IPR032675">
    <property type="entry name" value="LRR_dom_sf"/>
</dbReference>
<dbReference type="Proteomes" id="UP000659654">
    <property type="component" value="Unassembled WGS sequence"/>
</dbReference>
<feature type="compositionally biased region" description="Acidic residues" evidence="1">
    <location>
        <begin position="386"/>
        <end position="395"/>
    </location>
</feature>
<evidence type="ECO:0000313" key="7">
    <source>
        <dbReference type="WBParaSite" id="BXY_1001500.1"/>
    </source>
</evidence>